<dbReference type="InterPro" id="IPR035979">
    <property type="entry name" value="RBD_domain_sf"/>
</dbReference>
<evidence type="ECO:0000313" key="5">
    <source>
        <dbReference type="Proteomes" id="UP000243975"/>
    </source>
</evidence>
<gene>
    <name evidence="4" type="ORF">Ccrd_016409</name>
</gene>
<dbReference type="PROSITE" id="PS50102">
    <property type="entry name" value="RRM"/>
    <property type="match status" value="1"/>
</dbReference>
<protein>
    <submittedName>
        <fullName evidence="4">Nucleotide-binding, alpha-beta plait</fullName>
    </submittedName>
</protein>
<evidence type="ECO:0000256" key="2">
    <source>
        <dbReference type="PROSITE-ProRule" id="PRU00176"/>
    </source>
</evidence>
<dbReference type="AlphaFoldDB" id="A0A103YA42"/>
<dbReference type="Gene3D" id="3.30.70.330">
    <property type="match status" value="1"/>
</dbReference>
<dbReference type="GO" id="GO:0003723">
    <property type="term" value="F:RNA binding"/>
    <property type="evidence" value="ECO:0007669"/>
    <property type="project" value="UniProtKB-UniRule"/>
</dbReference>
<dbReference type="Proteomes" id="UP000243975">
    <property type="component" value="Unassembled WGS sequence"/>
</dbReference>
<name>A0A103YA42_CYNCS</name>
<dbReference type="Pfam" id="PF00076">
    <property type="entry name" value="RRM_1"/>
    <property type="match status" value="1"/>
</dbReference>
<evidence type="ECO:0000313" key="4">
    <source>
        <dbReference type="EMBL" id="KVI05275.1"/>
    </source>
</evidence>
<feature type="non-terminal residue" evidence="4">
    <location>
        <position position="165"/>
    </location>
</feature>
<accession>A0A103YA42</accession>
<organism evidence="4 5">
    <name type="scientific">Cynara cardunculus var. scolymus</name>
    <name type="common">Globe artichoke</name>
    <name type="synonym">Cynara scolymus</name>
    <dbReference type="NCBI Taxonomy" id="59895"/>
    <lineage>
        <taxon>Eukaryota</taxon>
        <taxon>Viridiplantae</taxon>
        <taxon>Streptophyta</taxon>
        <taxon>Embryophyta</taxon>
        <taxon>Tracheophyta</taxon>
        <taxon>Spermatophyta</taxon>
        <taxon>Magnoliopsida</taxon>
        <taxon>eudicotyledons</taxon>
        <taxon>Gunneridae</taxon>
        <taxon>Pentapetalae</taxon>
        <taxon>asterids</taxon>
        <taxon>campanulids</taxon>
        <taxon>Asterales</taxon>
        <taxon>Asteraceae</taxon>
        <taxon>Carduoideae</taxon>
        <taxon>Cardueae</taxon>
        <taxon>Carduinae</taxon>
        <taxon>Cynara</taxon>
    </lineage>
</organism>
<dbReference type="PANTHER" id="PTHR23236">
    <property type="entry name" value="EUKARYOTIC TRANSLATION INITIATION FACTOR 4B/4H"/>
    <property type="match status" value="1"/>
</dbReference>
<dbReference type="STRING" id="59895.A0A103YA42"/>
<comment type="caution">
    <text evidence="4">The sequence shown here is derived from an EMBL/GenBank/DDBJ whole genome shotgun (WGS) entry which is preliminary data.</text>
</comment>
<dbReference type="EMBL" id="LEKV01001881">
    <property type="protein sequence ID" value="KVI05275.1"/>
    <property type="molecule type" value="Genomic_DNA"/>
</dbReference>
<dbReference type="SUPFAM" id="SSF54928">
    <property type="entry name" value="RNA-binding domain, RBD"/>
    <property type="match status" value="1"/>
</dbReference>
<dbReference type="InterPro" id="IPR012677">
    <property type="entry name" value="Nucleotide-bd_a/b_plait_sf"/>
</dbReference>
<dbReference type="Gramene" id="KVI05275">
    <property type="protein sequence ID" value="KVI05275"/>
    <property type="gene ID" value="Ccrd_016409"/>
</dbReference>
<dbReference type="SMART" id="SM00360">
    <property type="entry name" value="RRM"/>
    <property type="match status" value="1"/>
</dbReference>
<dbReference type="GO" id="GO:0005730">
    <property type="term" value="C:nucleolus"/>
    <property type="evidence" value="ECO:0007669"/>
    <property type="project" value="TreeGrafter"/>
</dbReference>
<reference evidence="4 5" key="1">
    <citation type="journal article" date="2016" name="Sci. Rep.">
        <title>The genome sequence of the outbreeding globe artichoke constructed de novo incorporating a phase-aware low-pass sequencing strategy of F1 progeny.</title>
        <authorList>
            <person name="Scaglione D."/>
            <person name="Reyes-Chin-Wo S."/>
            <person name="Acquadro A."/>
            <person name="Froenicke L."/>
            <person name="Portis E."/>
            <person name="Beitel C."/>
            <person name="Tirone M."/>
            <person name="Mauro R."/>
            <person name="Lo Monaco A."/>
            <person name="Mauromicale G."/>
            <person name="Faccioli P."/>
            <person name="Cattivelli L."/>
            <person name="Rieseberg L."/>
            <person name="Michelmore R."/>
            <person name="Lanteri S."/>
        </authorList>
    </citation>
    <scope>NUCLEOTIDE SEQUENCE [LARGE SCALE GENOMIC DNA]</scope>
    <source>
        <strain evidence="4">2C</strain>
    </source>
</reference>
<evidence type="ECO:0000259" key="3">
    <source>
        <dbReference type="PROSITE" id="PS50102"/>
    </source>
</evidence>
<proteinExistence type="predicted"/>
<keyword evidence="5" id="KW-1185">Reference proteome</keyword>
<evidence type="ECO:0000256" key="1">
    <source>
        <dbReference type="ARBA" id="ARBA00022884"/>
    </source>
</evidence>
<feature type="domain" description="RRM" evidence="3">
    <location>
        <begin position="23"/>
        <end position="98"/>
    </location>
</feature>
<dbReference type="InterPro" id="IPR000504">
    <property type="entry name" value="RRM_dom"/>
</dbReference>
<keyword evidence="1 2" id="KW-0694">RNA-binding</keyword>
<sequence>MVDAPSSVKVPQTPLTPQATGSKTLFMGNLSFSIEEADVRHFFKDAGEIIEVRFAVRDDRFAGFGHVEFATVEAALEALKLNNEMLLGRPVRLDVAKERGAYAPGSSNEKPYQKGQQAQGTVYVRGFDASDSFENIRSALEKHFGNCGEISRMAIPKDYESGASK</sequence>
<dbReference type="PANTHER" id="PTHR23236:SF74">
    <property type="entry name" value="NUCLEOTIDE-BINDING ALPHA-BETA PLAIT DOMAIN-CONTAINING PROTEIN-RELATED"/>
    <property type="match status" value="1"/>
</dbReference>